<name>H5TBC7_9ALTE</name>
<evidence type="ECO:0000313" key="3">
    <source>
        <dbReference type="Proteomes" id="UP000053586"/>
    </source>
</evidence>
<sequence length="89" mass="10264">MNENTLQLGVEISLYPLHQEYVPYIKDFIDRLNTDQHLHVQTSHTSTLVSGEFAYVMKVIQTEMKTTFEQVGQAVFVCKFLNATHMNLS</sequence>
<dbReference type="STRING" id="56804.BAE46_12665"/>
<evidence type="ECO:0000313" key="2">
    <source>
        <dbReference type="EMBL" id="GAB55604.1"/>
    </source>
</evidence>
<dbReference type="AlphaFoldDB" id="H5TBC7"/>
<dbReference type="Proteomes" id="UP000053586">
    <property type="component" value="Unassembled WGS sequence"/>
</dbReference>
<reference evidence="2 3" key="1">
    <citation type="journal article" date="2012" name="J. Bacteriol.">
        <title>Genome sequence of proteorhodopsin-containing sea ice bacterium Glaciecola punicea ACAM 611T.</title>
        <authorList>
            <person name="Qin Q.-L."/>
            <person name="Xie B.-B."/>
            <person name="Shu Y.-L."/>
            <person name="Rong J.-C."/>
            <person name="Zhao D.-L."/>
            <person name="Zhang X.-Y."/>
            <person name="Chen X.-L."/>
            <person name="Zhou B.-C."/>
            <person name="Zhanga Y.-Z."/>
        </authorList>
    </citation>
    <scope>NUCLEOTIDE SEQUENCE [LARGE SCALE GENOMIC DNA]</scope>
    <source>
        <strain evidence="2 3">ACAM 611</strain>
    </source>
</reference>
<dbReference type="SUPFAM" id="SSF89957">
    <property type="entry name" value="MTH1187/YkoF-like"/>
    <property type="match status" value="1"/>
</dbReference>
<proteinExistence type="predicted"/>
<dbReference type="Pfam" id="PF07615">
    <property type="entry name" value="Ykof"/>
    <property type="match status" value="1"/>
</dbReference>
<organism evidence="2 3">
    <name type="scientific">Glaciecola punicea ACAM 611</name>
    <dbReference type="NCBI Taxonomy" id="1121923"/>
    <lineage>
        <taxon>Bacteria</taxon>
        <taxon>Pseudomonadati</taxon>
        <taxon>Pseudomonadota</taxon>
        <taxon>Gammaproteobacteria</taxon>
        <taxon>Alteromonadales</taxon>
        <taxon>Alteromonadaceae</taxon>
        <taxon>Glaciecola</taxon>
    </lineage>
</organism>
<accession>H5TBC7</accession>
<dbReference type="InterPro" id="IPR011522">
    <property type="entry name" value="Thiamin/HMP-bd_put_YkoF"/>
</dbReference>
<comment type="caution">
    <text evidence="2">The sequence shown here is derived from an EMBL/GenBank/DDBJ whole genome shotgun (WGS) entry which is preliminary data.</text>
</comment>
<feature type="domain" description="Thiamin/hydroxymethyl pyrimidine-binding YkoF putative" evidence="1">
    <location>
        <begin position="9"/>
        <end position="71"/>
    </location>
</feature>
<dbReference type="EMBL" id="BAET01000013">
    <property type="protein sequence ID" value="GAB55604.1"/>
    <property type="molecule type" value="Genomic_DNA"/>
</dbReference>
<dbReference type="Gene3D" id="3.30.70.930">
    <property type="match status" value="1"/>
</dbReference>
<evidence type="ECO:0000259" key="1">
    <source>
        <dbReference type="Pfam" id="PF07615"/>
    </source>
</evidence>
<dbReference type="eggNOG" id="COG0011">
    <property type="taxonomic scope" value="Bacteria"/>
</dbReference>
<gene>
    <name evidence="2" type="ORF">GPUN_1483</name>
</gene>
<reference evidence="2 3" key="2">
    <citation type="journal article" date="2017" name="Antonie Van Leeuwenhoek">
        <title>Rhizobium rhizosphaerae sp. nov., a novel species isolated from rice rhizosphere.</title>
        <authorList>
            <person name="Zhao J.J."/>
            <person name="Zhang J."/>
            <person name="Zhang R.J."/>
            <person name="Zhang C.W."/>
            <person name="Yin H.Q."/>
            <person name="Zhang X.X."/>
        </authorList>
    </citation>
    <scope>NUCLEOTIDE SEQUENCE [LARGE SCALE GENOMIC DNA]</scope>
    <source>
        <strain evidence="2 3">ACAM 611</strain>
    </source>
</reference>
<protein>
    <recommendedName>
        <fullName evidence="1">Thiamin/hydroxymethyl pyrimidine-binding YkoF putative domain-containing protein</fullName>
    </recommendedName>
</protein>
<keyword evidence="3" id="KW-1185">Reference proteome</keyword>
<dbReference type="InterPro" id="IPR029756">
    <property type="entry name" value="MTH1187/YkoF-like"/>
</dbReference>